<gene>
    <name evidence="4" type="ORF">GT347_06230</name>
</gene>
<dbReference type="SUPFAM" id="SSF53335">
    <property type="entry name" value="S-adenosyl-L-methionine-dependent methyltransferases"/>
    <property type="match status" value="1"/>
</dbReference>
<keyword evidence="3" id="KW-0949">S-adenosyl-L-methionine</keyword>
<dbReference type="KEGG" id="xyk:GT347_06230"/>
<keyword evidence="2 4" id="KW-0808">Transferase</keyword>
<evidence type="ECO:0000256" key="1">
    <source>
        <dbReference type="ARBA" id="ARBA00022603"/>
    </source>
</evidence>
<dbReference type="InterPro" id="IPR029063">
    <property type="entry name" value="SAM-dependent_MTases_sf"/>
</dbReference>
<dbReference type="Gene3D" id="3.40.50.150">
    <property type="entry name" value="Vaccinia Virus protein VP39"/>
    <property type="match status" value="1"/>
</dbReference>
<protein>
    <submittedName>
        <fullName evidence="4">Methyltransferase domain-containing protein</fullName>
    </submittedName>
</protein>
<dbReference type="Proteomes" id="UP000464787">
    <property type="component" value="Chromosome"/>
</dbReference>
<evidence type="ECO:0000256" key="2">
    <source>
        <dbReference type="ARBA" id="ARBA00022679"/>
    </source>
</evidence>
<dbReference type="RefSeq" id="WP_160551137.1">
    <property type="nucleotide sequence ID" value="NZ_CP047650.1"/>
</dbReference>
<dbReference type="PANTHER" id="PTHR43464">
    <property type="entry name" value="METHYLTRANSFERASE"/>
    <property type="match status" value="1"/>
</dbReference>
<dbReference type="GO" id="GO:0009312">
    <property type="term" value="P:oligosaccharide biosynthetic process"/>
    <property type="evidence" value="ECO:0007669"/>
    <property type="project" value="InterPro"/>
</dbReference>
<dbReference type="InterPro" id="IPR008715">
    <property type="entry name" value="SAM-MeTfrase_NodS-like"/>
</dbReference>
<proteinExistence type="predicted"/>
<reference evidence="4 5" key="1">
    <citation type="submission" date="2020-01" db="EMBL/GenBank/DDBJ databases">
        <title>Genome sequencing of strain KACC 21265.</title>
        <authorList>
            <person name="Heo J."/>
            <person name="Kim S.-J."/>
            <person name="Kim J.-S."/>
            <person name="Hong S.-B."/>
            <person name="Kwon S.-W."/>
        </authorList>
    </citation>
    <scope>NUCLEOTIDE SEQUENCE [LARGE SCALE GENOMIC DNA]</scope>
    <source>
        <strain evidence="4 5">KACC 21265</strain>
    </source>
</reference>
<evidence type="ECO:0000313" key="4">
    <source>
        <dbReference type="EMBL" id="QHI97619.1"/>
    </source>
</evidence>
<keyword evidence="5" id="KW-1185">Reference proteome</keyword>
<organism evidence="4 5">
    <name type="scientific">Xylophilus rhododendri</name>
    <dbReference type="NCBI Taxonomy" id="2697032"/>
    <lineage>
        <taxon>Bacteria</taxon>
        <taxon>Pseudomonadati</taxon>
        <taxon>Pseudomonadota</taxon>
        <taxon>Betaproteobacteria</taxon>
        <taxon>Burkholderiales</taxon>
        <taxon>Xylophilus</taxon>
    </lineage>
</organism>
<keyword evidence="1 4" id="KW-0489">Methyltransferase</keyword>
<dbReference type="GO" id="GO:0032259">
    <property type="term" value="P:methylation"/>
    <property type="evidence" value="ECO:0007669"/>
    <property type="project" value="UniProtKB-KW"/>
</dbReference>
<dbReference type="Pfam" id="PF05401">
    <property type="entry name" value="NodS"/>
    <property type="match status" value="1"/>
</dbReference>
<accession>A0A857J3A7</accession>
<name>A0A857J3A7_9BURK</name>
<dbReference type="GO" id="GO:0008757">
    <property type="term" value="F:S-adenosylmethionine-dependent methyltransferase activity"/>
    <property type="evidence" value="ECO:0007669"/>
    <property type="project" value="InterPro"/>
</dbReference>
<dbReference type="EMBL" id="CP047650">
    <property type="protein sequence ID" value="QHI97619.1"/>
    <property type="molecule type" value="Genomic_DNA"/>
</dbReference>
<dbReference type="CDD" id="cd02440">
    <property type="entry name" value="AdoMet_MTases"/>
    <property type="match status" value="1"/>
</dbReference>
<sequence length="207" mass="23336">MGTVTSDPADKEDYFRNLYGAAEDPYEVRTRWYEQRKRAVLLAALPQPRYRSVFEPGCGLGELTVQLAARCDRLLASDFSQEAVDRARVRTVDLPHVQVVQQRLPQDFPHAQGLFDLIVLSEVAYFLDAASVQRLANACRDSLAAGGTLIACDWLPDFTERACSTRQVHDTLVALGLRRLVLHEEDDFLLQVWSSDGRSVAERESIR</sequence>
<dbReference type="AlphaFoldDB" id="A0A857J3A7"/>
<evidence type="ECO:0000256" key="3">
    <source>
        <dbReference type="ARBA" id="ARBA00022691"/>
    </source>
</evidence>
<evidence type="ECO:0000313" key="5">
    <source>
        <dbReference type="Proteomes" id="UP000464787"/>
    </source>
</evidence>
<dbReference type="PANTHER" id="PTHR43464:SF19">
    <property type="entry name" value="UBIQUINONE BIOSYNTHESIS O-METHYLTRANSFERASE, MITOCHONDRIAL"/>
    <property type="match status" value="1"/>
</dbReference>